<dbReference type="RefSeq" id="WP_066520211.1">
    <property type="nucleotide sequence ID" value="NZ_CABMOF010000003.1"/>
</dbReference>
<evidence type="ECO:0000313" key="1">
    <source>
        <dbReference type="EMBL" id="KXK66134.1"/>
    </source>
</evidence>
<proteinExistence type="predicted"/>
<dbReference type="Proteomes" id="UP000070366">
    <property type="component" value="Unassembled WGS sequence"/>
</dbReference>
<accession>A0A136Q6A9</accession>
<protein>
    <recommendedName>
        <fullName evidence="3">Prepilin-type cleavage/methylation protein</fullName>
    </recommendedName>
</protein>
<evidence type="ECO:0008006" key="3">
    <source>
        <dbReference type="Google" id="ProtNLM"/>
    </source>
</evidence>
<dbReference type="InterPro" id="IPR045584">
    <property type="entry name" value="Pilin-like"/>
</dbReference>
<gene>
    <name evidence="1" type="ORF">HMPREF3293_00870</name>
</gene>
<dbReference type="AlphaFoldDB" id="A0A136Q6A9"/>
<reference evidence="1 2" key="1">
    <citation type="submission" date="2016-02" db="EMBL/GenBank/DDBJ databases">
        <authorList>
            <person name="Wen L."/>
            <person name="He K."/>
            <person name="Yang H."/>
        </authorList>
    </citation>
    <scope>NUCLEOTIDE SEQUENCE [LARGE SCALE GENOMIC DNA]</scope>
    <source>
        <strain evidence="1 2">DSM 22607</strain>
    </source>
</reference>
<keyword evidence="2" id="KW-1185">Reference proteome</keyword>
<evidence type="ECO:0000313" key="2">
    <source>
        <dbReference type="Proteomes" id="UP000070366"/>
    </source>
</evidence>
<dbReference type="EMBL" id="LSZW01000047">
    <property type="protein sequence ID" value="KXK66134.1"/>
    <property type="molecule type" value="Genomic_DNA"/>
</dbReference>
<comment type="caution">
    <text evidence="1">The sequence shown here is derived from an EMBL/GenBank/DDBJ whole genome shotgun (WGS) entry which is preliminary data.</text>
</comment>
<name>A0A136Q6A9_9FIRM</name>
<organism evidence="1 2">
    <name type="scientific">Christensenella minuta</name>
    <dbReference type="NCBI Taxonomy" id="626937"/>
    <lineage>
        <taxon>Bacteria</taxon>
        <taxon>Bacillati</taxon>
        <taxon>Bacillota</taxon>
        <taxon>Clostridia</taxon>
        <taxon>Christensenellales</taxon>
        <taxon>Christensenellaceae</taxon>
        <taxon>Christensenella</taxon>
    </lineage>
</organism>
<sequence>MIIVIAILAILAAILIPNIAGYLKSASTEVAHSDLKLIERTFQNATALAAAKEYELQGQIIIPANAQHSTAAEQYLTGKMNETLGEELEYSIFYEASNDPQHPDVPQYLIISYWPDGRDGDVYVLNNGTFEDPQ</sequence>
<dbReference type="Gene3D" id="3.30.700.10">
    <property type="entry name" value="Glycoprotein, Type 4 Pilin"/>
    <property type="match status" value="1"/>
</dbReference>
<dbReference type="SUPFAM" id="SSF54523">
    <property type="entry name" value="Pili subunits"/>
    <property type="match status" value="1"/>
</dbReference>